<feature type="transmembrane region" description="Helical" evidence="2">
    <location>
        <begin position="30"/>
        <end position="50"/>
    </location>
</feature>
<comment type="caution">
    <text evidence="4">The sequence shown here is derived from an EMBL/GenBank/DDBJ whole genome shotgun (WGS) entry which is preliminary data.</text>
</comment>
<feature type="compositionally biased region" description="Acidic residues" evidence="1">
    <location>
        <begin position="188"/>
        <end position="198"/>
    </location>
</feature>
<feature type="compositionally biased region" description="Basic and acidic residues" evidence="1">
    <location>
        <begin position="200"/>
        <end position="213"/>
    </location>
</feature>
<keyword evidence="2" id="KW-1133">Transmembrane helix</keyword>
<proteinExistence type="predicted"/>
<feature type="domain" description="Low molecular weight protein antigen 6 PH" evidence="3">
    <location>
        <begin position="75"/>
        <end position="144"/>
    </location>
</feature>
<evidence type="ECO:0000256" key="1">
    <source>
        <dbReference type="SAM" id="MobiDB-lite"/>
    </source>
</evidence>
<feature type="compositionally biased region" description="Acidic residues" evidence="1">
    <location>
        <begin position="152"/>
        <end position="166"/>
    </location>
</feature>
<evidence type="ECO:0000259" key="3">
    <source>
        <dbReference type="Pfam" id="PF10756"/>
    </source>
</evidence>
<dbReference type="AlphaFoldDB" id="A0A1V8ZYY4"/>
<reference evidence="4 5" key="1">
    <citation type="submission" date="2017-02" db="EMBL/GenBank/DDBJ databases">
        <title>Draft genome of Saccharomonospora sp. 154.</title>
        <authorList>
            <person name="Alonso-Carmona G.S."/>
            <person name="De La Haba R."/>
            <person name="Vera-Gargallo B."/>
            <person name="Sandoval-Trujillo A.H."/>
            <person name="Ramirez-Duran N."/>
            <person name="Ventosa A."/>
        </authorList>
    </citation>
    <scope>NUCLEOTIDE SEQUENCE [LARGE SCALE GENOMIC DNA]</scope>
    <source>
        <strain evidence="4 5">LRS4.154</strain>
    </source>
</reference>
<accession>A0A1V8ZYY4</accession>
<dbReference type="InterPro" id="IPR019692">
    <property type="entry name" value="CFP-6_PH"/>
</dbReference>
<keyword evidence="5" id="KW-1185">Reference proteome</keyword>
<feature type="region of interest" description="Disordered" evidence="1">
    <location>
        <begin position="1"/>
        <end position="28"/>
    </location>
</feature>
<evidence type="ECO:0000256" key="2">
    <source>
        <dbReference type="SAM" id="Phobius"/>
    </source>
</evidence>
<feature type="compositionally biased region" description="Low complexity" evidence="1">
    <location>
        <begin position="9"/>
        <end position="25"/>
    </location>
</feature>
<name>A0A1V8ZYY4_SACPI</name>
<keyword evidence="2" id="KW-0812">Transmembrane</keyword>
<dbReference type="EMBL" id="MWIH01000008">
    <property type="protein sequence ID" value="OQO90008.1"/>
    <property type="molecule type" value="Genomic_DNA"/>
</dbReference>
<organism evidence="4 5">
    <name type="scientific">Saccharomonospora piscinae</name>
    <dbReference type="NCBI Taxonomy" id="687388"/>
    <lineage>
        <taxon>Bacteria</taxon>
        <taxon>Bacillati</taxon>
        <taxon>Actinomycetota</taxon>
        <taxon>Actinomycetes</taxon>
        <taxon>Pseudonocardiales</taxon>
        <taxon>Pseudonocardiaceae</taxon>
        <taxon>Saccharomonospora</taxon>
    </lineage>
</organism>
<protein>
    <recommendedName>
        <fullName evidence="3">Low molecular weight protein antigen 6 PH domain-containing protein</fullName>
    </recommendedName>
</protein>
<sequence length="213" mass="21851">MTATRRPDSGTPDSGSTGSTGSSGSRGQTAVFRVPGTALIGVLMLFMGVFPFAASAPYLMVFLLIPIVAAVWIMRTRTVATREGLTVRTLLGTKELPWAAVKGLRITPKSTVTAVCQDDTTVALPSVRTRHLPVLSLVSEGRLSDPSGVLDEPTEPAAESDAEPGAEPEPGRAGAVPAEATGEATGDATDESADDTADDTATRDEPGGGEKSG</sequence>
<feature type="compositionally biased region" description="Low complexity" evidence="1">
    <location>
        <begin position="178"/>
        <end position="187"/>
    </location>
</feature>
<gene>
    <name evidence="4" type="ORF">B1813_19460</name>
</gene>
<feature type="region of interest" description="Disordered" evidence="1">
    <location>
        <begin position="143"/>
        <end position="213"/>
    </location>
</feature>
<keyword evidence="2" id="KW-0472">Membrane</keyword>
<dbReference type="Pfam" id="PF10756">
    <property type="entry name" value="bPH_6"/>
    <property type="match status" value="1"/>
</dbReference>
<feature type="transmembrane region" description="Helical" evidence="2">
    <location>
        <begin position="56"/>
        <end position="74"/>
    </location>
</feature>
<evidence type="ECO:0000313" key="5">
    <source>
        <dbReference type="Proteomes" id="UP000192591"/>
    </source>
</evidence>
<evidence type="ECO:0000313" key="4">
    <source>
        <dbReference type="EMBL" id="OQO90008.1"/>
    </source>
</evidence>
<dbReference type="STRING" id="1962155.B1813_19460"/>
<dbReference type="Proteomes" id="UP000192591">
    <property type="component" value="Unassembled WGS sequence"/>
</dbReference>